<evidence type="ECO:0000256" key="5">
    <source>
        <dbReference type="ARBA" id="ARBA00022576"/>
    </source>
</evidence>
<dbReference type="PANTHER" id="PTHR43643">
    <property type="entry name" value="HISTIDINOL-PHOSPHATE AMINOTRANSFERASE 2"/>
    <property type="match status" value="1"/>
</dbReference>
<dbReference type="SUPFAM" id="SSF53383">
    <property type="entry name" value="PLP-dependent transferases"/>
    <property type="match status" value="1"/>
</dbReference>
<dbReference type="GO" id="GO:0000105">
    <property type="term" value="P:L-histidine biosynthetic process"/>
    <property type="evidence" value="ECO:0007669"/>
    <property type="project" value="UniProtKB-KW"/>
</dbReference>
<evidence type="ECO:0000256" key="10">
    <source>
        <dbReference type="ARBA" id="ARBA00047481"/>
    </source>
</evidence>
<comment type="similarity">
    <text evidence="3">Belongs to the class-II pyridoxal-phosphate-dependent aminotransferase family. Histidinol-phosphate aminotransferase subfamily.</text>
</comment>
<dbReference type="Pfam" id="PF00155">
    <property type="entry name" value="Aminotran_1_2"/>
    <property type="match status" value="1"/>
</dbReference>
<evidence type="ECO:0000256" key="1">
    <source>
        <dbReference type="ARBA" id="ARBA00001933"/>
    </source>
</evidence>
<evidence type="ECO:0000256" key="3">
    <source>
        <dbReference type="ARBA" id="ARBA00007970"/>
    </source>
</evidence>
<evidence type="ECO:0000256" key="4">
    <source>
        <dbReference type="ARBA" id="ARBA00012748"/>
    </source>
</evidence>
<evidence type="ECO:0000256" key="7">
    <source>
        <dbReference type="ARBA" id="ARBA00022679"/>
    </source>
</evidence>
<evidence type="ECO:0000256" key="9">
    <source>
        <dbReference type="ARBA" id="ARBA00023102"/>
    </source>
</evidence>
<dbReference type="InterPro" id="IPR015424">
    <property type="entry name" value="PyrdxlP-dep_Trfase"/>
</dbReference>
<dbReference type="PANTHER" id="PTHR43643:SF6">
    <property type="entry name" value="HISTIDINOL-PHOSPHATE AMINOTRANSFERASE"/>
    <property type="match status" value="1"/>
</dbReference>
<dbReference type="InterPro" id="IPR015421">
    <property type="entry name" value="PyrdxlP-dep_Trfase_major"/>
</dbReference>
<dbReference type="Gene3D" id="3.40.640.10">
    <property type="entry name" value="Type I PLP-dependent aspartate aminotransferase-like (Major domain)"/>
    <property type="match status" value="1"/>
</dbReference>
<keyword evidence="7 12" id="KW-0808">Transferase</keyword>
<keyword evidence="5 12" id="KW-0032">Aminotransferase</keyword>
<evidence type="ECO:0000313" key="12">
    <source>
        <dbReference type="EMBL" id="CUS51878.1"/>
    </source>
</evidence>
<gene>
    <name evidence="12" type="ORF">MGWOODY_XGa2056</name>
</gene>
<keyword evidence="6" id="KW-0028">Amino-acid biosynthesis</keyword>
<protein>
    <recommendedName>
        <fullName evidence="4">histidinol-phosphate transaminase</fullName>
        <ecNumber evidence="4">2.6.1.9</ecNumber>
    </recommendedName>
</protein>
<evidence type="ECO:0000256" key="6">
    <source>
        <dbReference type="ARBA" id="ARBA00022605"/>
    </source>
</evidence>
<dbReference type="InterPro" id="IPR004839">
    <property type="entry name" value="Aminotransferase_I/II_large"/>
</dbReference>
<feature type="domain" description="Aminotransferase class I/classII large" evidence="11">
    <location>
        <begin position="38"/>
        <end position="355"/>
    </location>
</feature>
<dbReference type="PROSITE" id="PS00599">
    <property type="entry name" value="AA_TRANSFER_CLASS_2"/>
    <property type="match status" value="1"/>
</dbReference>
<proteinExistence type="inferred from homology"/>
<evidence type="ECO:0000259" key="11">
    <source>
        <dbReference type="Pfam" id="PF00155"/>
    </source>
</evidence>
<keyword evidence="8" id="KW-0663">Pyridoxal phosphate</keyword>
<dbReference type="GO" id="GO:0004400">
    <property type="term" value="F:histidinol-phosphate transaminase activity"/>
    <property type="evidence" value="ECO:0007669"/>
    <property type="project" value="UniProtKB-EC"/>
</dbReference>
<evidence type="ECO:0000256" key="2">
    <source>
        <dbReference type="ARBA" id="ARBA00005011"/>
    </source>
</evidence>
<reference evidence="12" key="1">
    <citation type="submission" date="2015-10" db="EMBL/GenBank/DDBJ databases">
        <authorList>
            <person name="Gilbert D.G."/>
        </authorList>
    </citation>
    <scope>NUCLEOTIDE SEQUENCE</scope>
</reference>
<dbReference type="NCBIfam" id="NF006014">
    <property type="entry name" value="PRK08153.1"/>
    <property type="match status" value="1"/>
</dbReference>
<dbReference type="EMBL" id="CZRL01000072">
    <property type="protein sequence ID" value="CUS51878.1"/>
    <property type="molecule type" value="Genomic_DNA"/>
</dbReference>
<comment type="pathway">
    <text evidence="2">Amino-acid biosynthesis; L-histidine biosynthesis; L-histidine from 5-phospho-alpha-D-ribose 1-diphosphate: step 7/9.</text>
</comment>
<dbReference type="EC" id="2.6.1.9" evidence="4"/>
<dbReference type="GO" id="GO:0030170">
    <property type="term" value="F:pyridoxal phosphate binding"/>
    <property type="evidence" value="ECO:0007669"/>
    <property type="project" value="InterPro"/>
</dbReference>
<dbReference type="CDD" id="cd00609">
    <property type="entry name" value="AAT_like"/>
    <property type="match status" value="1"/>
</dbReference>
<sequence length="370" mass="39821">MTDYNITPLVRSLPATVPFVGPETQERERGQPFTARIGANENVFGPSPIVIEAISRAAAESWMYGDPEIHELRYAIAAHHEVEPENILIGEGIDGLLGYVVRMFIEPGDKVVTSAGAYPTFNYHVVGYGGCLEFVPYRDDHEDPEGLLEIAASHNAKLLYLANPDNPMGTWWNADVVDSLIRRVPKGALLLLDEAYGEFAPTGVLPSIDTSDPRVLRFRTFSKAYGLAGIRIGYVIGERGLIGEFNKVRNHFGVGRVAQAAALAALSDPGYLQKVITQVADGRNRIAGIASDHGLASLPSAANFVAIDCGQDGTYAIAVLNDLVRQGVFVRMPGVAPLNRCIRVTVGLDQHLDAFTEALPGALASAKSVS</sequence>
<dbReference type="AlphaFoldDB" id="A0A160TU87"/>
<comment type="cofactor">
    <cofactor evidence="1">
        <name>pyridoxal 5'-phosphate</name>
        <dbReference type="ChEBI" id="CHEBI:597326"/>
    </cofactor>
</comment>
<dbReference type="Gene3D" id="3.90.1150.10">
    <property type="entry name" value="Aspartate Aminotransferase, domain 1"/>
    <property type="match status" value="1"/>
</dbReference>
<dbReference type="InterPro" id="IPR001917">
    <property type="entry name" value="Aminotrans_II_pyridoxalP_BS"/>
</dbReference>
<dbReference type="InterPro" id="IPR050106">
    <property type="entry name" value="HistidinolP_aminotransfase"/>
</dbReference>
<comment type="catalytic activity">
    <reaction evidence="10">
        <text>L-histidinol phosphate + 2-oxoglutarate = 3-(imidazol-4-yl)-2-oxopropyl phosphate + L-glutamate</text>
        <dbReference type="Rhea" id="RHEA:23744"/>
        <dbReference type="ChEBI" id="CHEBI:16810"/>
        <dbReference type="ChEBI" id="CHEBI:29985"/>
        <dbReference type="ChEBI" id="CHEBI:57766"/>
        <dbReference type="ChEBI" id="CHEBI:57980"/>
        <dbReference type="EC" id="2.6.1.9"/>
    </reaction>
</comment>
<keyword evidence="9" id="KW-0368">Histidine biosynthesis</keyword>
<name>A0A160TU87_9ZZZZ</name>
<accession>A0A160TU87</accession>
<dbReference type="InterPro" id="IPR015422">
    <property type="entry name" value="PyrdxlP-dep_Trfase_small"/>
</dbReference>
<organism evidence="12">
    <name type="scientific">hydrothermal vent metagenome</name>
    <dbReference type="NCBI Taxonomy" id="652676"/>
    <lineage>
        <taxon>unclassified sequences</taxon>
        <taxon>metagenomes</taxon>
        <taxon>ecological metagenomes</taxon>
    </lineage>
</organism>
<evidence type="ECO:0000256" key="8">
    <source>
        <dbReference type="ARBA" id="ARBA00022898"/>
    </source>
</evidence>